<dbReference type="RefSeq" id="WP_179268027.1">
    <property type="nucleotide sequence ID" value="NZ_CP058579.1"/>
</dbReference>
<evidence type="ECO:0000313" key="1">
    <source>
        <dbReference type="EMBL" id="QLG61442.1"/>
    </source>
</evidence>
<name>A0A7D5QFK2_9EURY</name>
<dbReference type="OrthoDB" id="295069at2157"/>
<dbReference type="Proteomes" id="UP000509626">
    <property type="component" value="Chromosome"/>
</dbReference>
<dbReference type="EMBL" id="CP058579">
    <property type="protein sequence ID" value="QLG61442.1"/>
    <property type="molecule type" value="Genomic_DNA"/>
</dbReference>
<dbReference type="GeneID" id="56037135"/>
<protein>
    <recommendedName>
        <fullName evidence="3">Small CPxCG-related zinc finger protein</fullName>
    </recommendedName>
</protein>
<evidence type="ECO:0000313" key="2">
    <source>
        <dbReference type="Proteomes" id="UP000509626"/>
    </source>
</evidence>
<accession>A0A7D5QFK2</accession>
<reference evidence="1 2" key="1">
    <citation type="submission" date="2020-06" db="EMBL/GenBank/DDBJ databases">
        <title>NJ-3-1, isolated from saline soil.</title>
        <authorList>
            <person name="Cui H.L."/>
            <person name="Shi X."/>
        </authorList>
    </citation>
    <scope>NUCLEOTIDE SEQUENCE [LARGE SCALE GENOMIC DNA]</scope>
    <source>
        <strain evidence="1 2">NJ-3-1</strain>
    </source>
</reference>
<keyword evidence="2" id="KW-1185">Reference proteome</keyword>
<sequence>MGLIDALRDALTPDTEAGVVHECADCRTVVDEPRRRCPECGSTEIVEREGFEFRPAGERRQ</sequence>
<dbReference type="KEGG" id="halu:HUG12_06710"/>
<gene>
    <name evidence="1" type="ORF">HUG12_06710</name>
</gene>
<proteinExistence type="predicted"/>
<organism evidence="1 2">
    <name type="scientific">Halorarum salinum</name>
    <dbReference type="NCBI Taxonomy" id="2743089"/>
    <lineage>
        <taxon>Archaea</taxon>
        <taxon>Methanobacteriati</taxon>
        <taxon>Methanobacteriota</taxon>
        <taxon>Stenosarchaea group</taxon>
        <taxon>Halobacteria</taxon>
        <taxon>Halobacteriales</taxon>
        <taxon>Haloferacaceae</taxon>
        <taxon>Halorarum</taxon>
    </lineage>
</organism>
<evidence type="ECO:0008006" key="3">
    <source>
        <dbReference type="Google" id="ProtNLM"/>
    </source>
</evidence>
<dbReference type="AlphaFoldDB" id="A0A7D5QFK2"/>